<gene>
    <name evidence="4" type="primary">dprA</name>
    <name evidence="4" type="ORF">ACFOEE_11810</name>
</gene>
<dbReference type="InterPro" id="IPR041614">
    <property type="entry name" value="DprA_WH"/>
</dbReference>
<comment type="similarity">
    <text evidence="1">Belongs to the DprA/Smf family.</text>
</comment>
<sequence>MVALTLEQYLQLSLCPALGVAKIQRWLAKLAFSDWHTASDEVWLQLGATTAQIQHFRYPPTVRIDKLIGEIEHKQLGWLGFFDADYPALLQQISAPPLILFYRGNAALLHTPQLAIVGSRSASATGRAIASEFAEQLTQHGLTITSGLAMGIDGAAHQGALRYGSTIAVLGTGVDEVYPKRHSGLYHQIVEQGLVISEFLPGTPPLATHFPRRNRIISGLSLGVLLVEAEIKSGSLITARYALEQNREVFAIPGSIRNPLASGCHHLIKQGAVLCENSEDILCELQLFSQNRLYVKEEGVNNVEDCPVLSNLGFEVTSFDALLHRTQWSVAELTAKLLDLELEDKVARVADGYIRVARG</sequence>
<evidence type="ECO:0000313" key="4">
    <source>
        <dbReference type="EMBL" id="MFC3033205.1"/>
    </source>
</evidence>
<dbReference type="EMBL" id="JBHRSD010000018">
    <property type="protein sequence ID" value="MFC3033205.1"/>
    <property type="molecule type" value="Genomic_DNA"/>
</dbReference>
<dbReference type="Pfam" id="PF02481">
    <property type="entry name" value="DNA_processg_A"/>
    <property type="match status" value="1"/>
</dbReference>
<comment type="caution">
    <text evidence="4">The sequence shown here is derived from an EMBL/GenBank/DDBJ whole genome shotgun (WGS) entry which is preliminary data.</text>
</comment>
<evidence type="ECO:0000256" key="1">
    <source>
        <dbReference type="ARBA" id="ARBA00006525"/>
    </source>
</evidence>
<feature type="domain" description="DprA winged helix" evidence="3">
    <location>
        <begin position="308"/>
        <end position="352"/>
    </location>
</feature>
<organism evidence="4 5">
    <name type="scientific">Pseudoalteromonas fenneropenaei</name>
    <dbReference type="NCBI Taxonomy" id="1737459"/>
    <lineage>
        <taxon>Bacteria</taxon>
        <taxon>Pseudomonadati</taxon>
        <taxon>Pseudomonadota</taxon>
        <taxon>Gammaproteobacteria</taxon>
        <taxon>Alteromonadales</taxon>
        <taxon>Pseudoalteromonadaceae</taxon>
        <taxon>Pseudoalteromonas</taxon>
    </lineage>
</organism>
<protein>
    <submittedName>
        <fullName evidence="4">DNA-processing protein DprA</fullName>
    </submittedName>
</protein>
<dbReference type="Gene3D" id="1.10.10.10">
    <property type="entry name" value="Winged helix-like DNA-binding domain superfamily/Winged helix DNA-binding domain"/>
    <property type="match status" value="1"/>
</dbReference>
<dbReference type="PANTHER" id="PTHR43022">
    <property type="entry name" value="PROTEIN SMF"/>
    <property type="match status" value="1"/>
</dbReference>
<dbReference type="RefSeq" id="WP_377124461.1">
    <property type="nucleotide sequence ID" value="NZ_JBHRSD010000018.1"/>
</dbReference>
<evidence type="ECO:0000259" key="2">
    <source>
        <dbReference type="Pfam" id="PF02481"/>
    </source>
</evidence>
<reference evidence="5" key="1">
    <citation type="journal article" date="2019" name="Int. J. Syst. Evol. Microbiol.">
        <title>The Global Catalogue of Microorganisms (GCM) 10K type strain sequencing project: providing services to taxonomists for standard genome sequencing and annotation.</title>
        <authorList>
            <consortium name="The Broad Institute Genomics Platform"/>
            <consortium name="The Broad Institute Genome Sequencing Center for Infectious Disease"/>
            <person name="Wu L."/>
            <person name="Ma J."/>
        </authorList>
    </citation>
    <scope>NUCLEOTIDE SEQUENCE [LARGE SCALE GENOMIC DNA]</scope>
    <source>
        <strain evidence="5">KCTC 42730</strain>
    </source>
</reference>
<proteinExistence type="inferred from homology"/>
<dbReference type="PANTHER" id="PTHR43022:SF1">
    <property type="entry name" value="PROTEIN SMF"/>
    <property type="match status" value="1"/>
</dbReference>
<accession>A0ABV7CKN1</accession>
<name>A0ABV7CKN1_9GAMM</name>
<evidence type="ECO:0000259" key="3">
    <source>
        <dbReference type="Pfam" id="PF17782"/>
    </source>
</evidence>
<dbReference type="Proteomes" id="UP001595453">
    <property type="component" value="Unassembled WGS sequence"/>
</dbReference>
<dbReference type="NCBIfam" id="TIGR00732">
    <property type="entry name" value="dprA"/>
    <property type="match status" value="1"/>
</dbReference>
<evidence type="ECO:0000313" key="5">
    <source>
        <dbReference type="Proteomes" id="UP001595453"/>
    </source>
</evidence>
<dbReference type="InterPro" id="IPR003488">
    <property type="entry name" value="DprA"/>
</dbReference>
<dbReference type="InterPro" id="IPR036388">
    <property type="entry name" value="WH-like_DNA-bd_sf"/>
</dbReference>
<keyword evidence="5" id="KW-1185">Reference proteome</keyword>
<dbReference type="Gene3D" id="3.40.50.450">
    <property type="match status" value="1"/>
</dbReference>
<dbReference type="Pfam" id="PF17782">
    <property type="entry name" value="WHD_DprA"/>
    <property type="match status" value="1"/>
</dbReference>
<dbReference type="SUPFAM" id="SSF102405">
    <property type="entry name" value="MCP/YpsA-like"/>
    <property type="match status" value="1"/>
</dbReference>
<dbReference type="InterPro" id="IPR057666">
    <property type="entry name" value="DrpA_SLOG"/>
</dbReference>
<feature type="domain" description="Smf/DprA SLOG" evidence="2">
    <location>
        <begin position="81"/>
        <end position="285"/>
    </location>
</feature>